<comment type="caution">
    <text evidence="11">The sequence shown here is derived from an EMBL/GenBank/DDBJ whole genome shotgun (WGS) entry which is preliminary data.</text>
</comment>
<reference evidence="11" key="1">
    <citation type="journal article" date="2022" name="Front. Genet.">
        <title>Chromosome-Scale Assembly of the Dendrobium nobile Genome Provides Insights Into the Molecular Mechanism of the Biosynthesis of the Medicinal Active Ingredient of Dendrobium.</title>
        <authorList>
            <person name="Xu Q."/>
            <person name="Niu S.-C."/>
            <person name="Li K.-L."/>
            <person name="Zheng P.-J."/>
            <person name="Zhang X.-J."/>
            <person name="Jia Y."/>
            <person name="Liu Y."/>
            <person name="Niu Y.-X."/>
            <person name="Yu L.-H."/>
            <person name="Chen D.-F."/>
            <person name="Zhang G.-Q."/>
        </authorList>
    </citation>
    <scope>NUCLEOTIDE SEQUENCE</scope>
    <source>
        <tissue evidence="11">Leaf</tissue>
    </source>
</reference>
<feature type="domain" description="Protein kinase" evidence="10">
    <location>
        <begin position="1"/>
        <end position="156"/>
    </location>
</feature>
<dbReference type="Pfam" id="PF07714">
    <property type="entry name" value="PK_Tyr_Ser-Thr"/>
    <property type="match status" value="1"/>
</dbReference>
<gene>
    <name evidence="11" type="ORF">KFK09_015632</name>
</gene>
<dbReference type="InterPro" id="IPR020635">
    <property type="entry name" value="Tyr_kinase_cat_dom"/>
</dbReference>
<dbReference type="InterPro" id="IPR000719">
    <property type="entry name" value="Prot_kinase_dom"/>
</dbReference>
<evidence type="ECO:0000256" key="4">
    <source>
        <dbReference type="ARBA" id="ARBA00022741"/>
    </source>
</evidence>
<sequence length="156" mass="17294">MNIAVKRLKDGMSSFGESSFLSEVEMKSIAVHQNLLSLIGFCTTPSVGLLVYPFMANLGVAHHLRELKPEYPILDCVALGIARALSYLHESCNLKIIHRDMKAANVLLDENFEAVVGDFRLAKLMNMKKTSTTTQICGTQGRIASECIHRQGIRED</sequence>
<keyword evidence="9" id="KW-1133">Transmembrane helix</keyword>
<keyword evidence="12" id="KW-1185">Reference proteome</keyword>
<dbReference type="InterPro" id="IPR001245">
    <property type="entry name" value="Ser-Thr/Tyr_kinase_cat_dom"/>
</dbReference>
<evidence type="ECO:0000256" key="7">
    <source>
        <dbReference type="ARBA" id="ARBA00047899"/>
    </source>
</evidence>
<evidence type="ECO:0000313" key="11">
    <source>
        <dbReference type="EMBL" id="KAI0504680.1"/>
    </source>
</evidence>
<comment type="catalytic activity">
    <reaction evidence="8">
        <text>L-seryl-[protein] + ATP = O-phospho-L-seryl-[protein] + ADP + H(+)</text>
        <dbReference type="Rhea" id="RHEA:17989"/>
        <dbReference type="Rhea" id="RHEA-COMP:9863"/>
        <dbReference type="Rhea" id="RHEA-COMP:11604"/>
        <dbReference type="ChEBI" id="CHEBI:15378"/>
        <dbReference type="ChEBI" id="CHEBI:29999"/>
        <dbReference type="ChEBI" id="CHEBI:30616"/>
        <dbReference type="ChEBI" id="CHEBI:83421"/>
        <dbReference type="ChEBI" id="CHEBI:456216"/>
        <dbReference type="EC" id="2.7.11.1"/>
    </reaction>
</comment>
<dbReference type="SMR" id="A0A8T3B5C4"/>
<keyword evidence="4" id="KW-0547">Nucleotide-binding</keyword>
<protein>
    <recommendedName>
        <fullName evidence="1">non-specific serine/threonine protein kinase</fullName>
        <ecNumber evidence="1">2.7.11.1</ecNumber>
    </recommendedName>
</protein>
<evidence type="ECO:0000256" key="3">
    <source>
        <dbReference type="ARBA" id="ARBA00022679"/>
    </source>
</evidence>
<evidence type="ECO:0000256" key="1">
    <source>
        <dbReference type="ARBA" id="ARBA00012513"/>
    </source>
</evidence>
<dbReference type="SMART" id="SM00219">
    <property type="entry name" value="TyrKc"/>
    <property type="match status" value="1"/>
</dbReference>
<dbReference type="OrthoDB" id="4062651at2759"/>
<proteinExistence type="predicted"/>
<evidence type="ECO:0000256" key="5">
    <source>
        <dbReference type="ARBA" id="ARBA00022777"/>
    </source>
</evidence>
<keyword evidence="3" id="KW-0808">Transferase</keyword>
<dbReference type="SUPFAM" id="SSF56112">
    <property type="entry name" value="Protein kinase-like (PK-like)"/>
    <property type="match status" value="1"/>
</dbReference>
<dbReference type="EC" id="2.7.11.1" evidence="1"/>
<dbReference type="InterPro" id="IPR011009">
    <property type="entry name" value="Kinase-like_dom_sf"/>
</dbReference>
<evidence type="ECO:0000256" key="6">
    <source>
        <dbReference type="ARBA" id="ARBA00022840"/>
    </source>
</evidence>
<keyword evidence="9" id="KW-0812">Transmembrane</keyword>
<dbReference type="InterPro" id="IPR051824">
    <property type="entry name" value="LRR_Rcpt-Like_S/T_Kinase"/>
</dbReference>
<keyword evidence="9" id="KW-0472">Membrane</keyword>
<dbReference type="InterPro" id="IPR008271">
    <property type="entry name" value="Ser/Thr_kinase_AS"/>
</dbReference>
<comment type="catalytic activity">
    <reaction evidence="7">
        <text>L-threonyl-[protein] + ATP = O-phospho-L-threonyl-[protein] + ADP + H(+)</text>
        <dbReference type="Rhea" id="RHEA:46608"/>
        <dbReference type="Rhea" id="RHEA-COMP:11060"/>
        <dbReference type="Rhea" id="RHEA-COMP:11605"/>
        <dbReference type="ChEBI" id="CHEBI:15378"/>
        <dbReference type="ChEBI" id="CHEBI:30013"/>
        <dbReference type="ChEBI" id="CHEBI:30616"/>
        <dbReference type="ChEBI" id="CHEBI:61977"/>
        <dbReference type="ChEBI" id="CHEBI:456216"/>
        <dbReference type="EC" id="2.7.11.1"/>
    </reaction>
</comment>
<dbReference type="Gene3D" id="3.30.200.20">
    <property type="entry name" value="Phosphorylase Kinase, domain 1"/>
    <property type="match status" value="1"/>
</dbReference>
<evidence type="ECO:0000256" key="9">
    <source>
        <dbReference type="SAM" id="Phobius"/>
    </source>
</evidence>
<dbReference type="GO" id="GO:0004713">
    <property type="term" value="F:protein tyrosine kinase activity"/>
    <property type="evidence" value="ECO:0007669"/>
    <property type="project" value="InterPro"/>
</dbReference>
<evidence type="ECO:0000256" key="2">
    <source>
        <dbReference type="ARBA" id="ARBA00022527"/>
    </source>
</evidence>
<accession>A0A8T3B5C4</accession>
<organism evidence="11 12">
    <name type="scientific">Dendrobium nobile</name>
    <name type="common">Orchid</name>
    <dbReference type="NCBI Taxonomy" id="94219"/>
    <lineage>
        <taxon>Eukaryota</taxon>
        <taxon>Viridiplantae</taxon>
        <taxon>Streptophyta</taxon>
        <taxon>Embryophyta</taxon>
        <taxon>Tracheophyta</taxon>
        <taxon>Spermatophyta</taxon>
        <taxon>Magnoliopsida</taxon>
        <taxon>Liliopsida</taxon>
        <taxon>Asparagales</taxon>
        <taxon>Orchidaceae</taxon>
        <taxon>Epidendroideae</taxon>
        <taxon>Malaxideae</taxon>
        <taxon>Dendrobiinae</taxon>
        <taxon>Dendrobium</taxon>
    </lineage>
</organism>
<dbReference type="PROSITE" id="PS00108">
    <property type="entry name" value="PROTEIN_KINASE_ST"/>
    <property type="match status" value="1"/>
</dbReference>
<dbReference type="Proteomes" id="UP000829196">
    <property type="component" value="Unassembled WGS sequence"/>
</dbReference>
<keyword evidence="2" id="KW-0723">Serine/threonine-protein kinase</keyword>
<evidence type="ECO:0000313" key="12">
    <source>
        <dbReference type="Proteomes" id="UP000829196"/>
    </source>
</evidence>
<dbReference type="GO" id="GO:0005524">
    <property type="term" value="F:ATP binding"/>
    <property type="evidence" value="ECO:0007669"/>
    <property type="project" value="UniProtKB-KW"/>
</dbReference>
<dbReference type="AlphaFoldDB" id="A0A8T3B5C4"/>
<evidence type="ECO:0000259" key="10">
    <source>
        <dbReference type="PROSITE" id="PS50011"/>
    </source>
</evidence>
<dbReference type="EMBL" id="JAGYWB010000011">
    <property type="protein sequence ID" value="KAI0504680.1"/>
    <property type="molecule type" value="Genomic_DNA"/>
</dbReference>
<keyword evidence="5" id="KW-0418">Kinase</keyword>
<name>A0A8T3B5C4_DENNO</name>
<dbReference type="PANTHER" id="PTHR48006:SF102">
    <property type="entry name" value="LEUCINE-RICH REPEAT-CONTAINING PROTEIN DDB_G0281931-RELATED"/>
    <property type="match status" value="1"/>
</dbReference>
<feature type="transmembrane region" description="Helical" evidence="9">
    <location>
        <begin position="35"/>
        <end position="55"/>
    </location>
</feature>
<dbReference type="Gene3D" id="1.10.510.10">
    <property type="entry name" value="Transferase(Phosphotransferase) domain 1"/>
    <property type="match status" value="1"/>
</dbReference>
<evidence type="ECO:0000256" key="8">
    <source>
        <dbReference type="ARBA" id="ARBA00048679"/>
    </source>
</evidence>
<keyword evidence="6" id="KW-0067">ATP-binding</keyword>
<dbReference type="PROSITE" id="PS50011">
    <property type="entry name" value="PROTEIN_KINASE_DOM"/>
    <property type="match status" value="1"/>
</dbReference>
<dbReference type="GO" id="GO:0004674">
    <property type="term" value="F:protein serine/threonine kinase activity"/>
    <property type="evidence" value="ECO:0007669"/>
    <property type="project" value="UniProtKB-KW"/>
</dbReference>
<dbReference type="PANTHER" id="PTHR48006">
    <property type="entry name" value="LEUCINE-RICH REPEAT-CONTAINING PROTEIN DDB_G0281931-RELATED"/>
    <property type="match status" value="1"/>
</dbReference>